<protein>
    <recommendedName>
        <fullName evidence="8">Dipeptide epimerase</fullName>
        <ecNumber evidence="8">5.1.1.-</ecNumber>
    </recommendedName>
</protein>
<dbReference type="Proteomes" id="UP000182569">
    <property type="component" value="Chromosome"/>
</dbReference>
<comment type="similarity">
    <text evidence="1 8">Belongs to the mandelate racemase/muconate lactonizing enzyme family.</text>
</comment>
<dbReference type="RefSeq" id="WP_071614441.1">
    <property type="nucleotide sequence ID" value="NZ_CP015756.1"/>
</dbReference>
<dbReference type="Gene3D" id="3.20.20.120">
    <property type="entry name" value="Enolase-like C-terminal domain"/>
    <property type="match status" value="1"/>
</dbReference>
<dbReference type="KEGG" id="ceu:A7L45_19855"/>
<dbReference type="GO" id="GO:0016855">
    <property type="term" value="F:racemase and epimerase activity, acting on amino acids and derivatives"/>
    <property type="evidence" value="ECO:0007669"/>
    <property type="project" value="UniProtKB-UniRule"/>
</dbReference>
<evidence type="ECO:0000256" key="1">
    <source>
        <dbReference type="ARBA" id="ARBA00008031"/>
    </source>
</evidence>
<evidence type="ECO:0000256" key="2">
    <source>
        <dbReference type="ARBA" id="ARBA00022723"/>
    </source>
</evidence>
<feature type="binding site" evidence="6">
    <location>
        <position position="319"/>
    </location>
    <ligand>
        <name>substrate</name>
    </ligand>
</feature>
<name>A0A1J0GMM4_9CLOT</name>
<evidence type="ECO:0000256" key="8">
    <source>
        <dbReference type="RuleBase" id="RU366006"/>
    </source>
</evidence>
<dbReference type="STRING" id="1552.A7L45_19855"/>
<dbReference type="SUPFAM" id="SSF54826">
    <property type="entry name" value="Enolase N-terminal domain-like"/>
    <property type="match status" value="1"/>
</dbReference>
<dbReference type="SFLD" id="SFLDF00009">
    <property type="entry name" value="o-succinylbenzoate_synthase"/>
    <property type="match status" value="1"/>
</dbReference>
<dbReference type="GO" id="GO:0000287">
    <property type="term" value="F:magnesium ion binding"/>
    <property type="evidence" value="ECO:0007669"/>
    <property type="project" value="UniProtKB-ARBA"/>
</dbReference>
<accession>A0A1J0GMM4</accession>
<dbReference type="InterPro" id="IPR029017">
    <property type="entry name" value="Enolase-like_N"/>
</dbReference>
<keyword evidence="11" id="KW-1185">Reference proteome</keyword>
<feature type="active site" description="Proton acceptor; specific for (R)-substrate epimerization" evidence="5">
    <location>
        <position position="161"/>
    </location>
</feature>
<comment type="cofactor">
    <cofactor evidence="7 8">
        <name>Mg(2+)</name>
        <dbReference type="ChEBI" id="CHEBI:18420"/>
    </cofactor>
    <text evidence="7 8">Binds 1 Mg(2+) ion per subunit.</text>
</comment>
<evidence type="ECO:0000256" key="4">
    <source>
        <dbReference type="ARBA" id="ARBA00023235"/>
    </source>
</evidence>
<dbReference type="AlphaFoldDB" id="A0A1J0GMM4"/>
<keyword evidence="2 7" id="KW-0479">Metal-binding</keyword>
<reference evidence="11" key="1">
    <citation type="journal article" date="2016" name="Front. Microbiol.">
        <title>Complete Genome Sequence of Clostridium estertheticum DSM 8809, a Microbe Identified in Spoiled Vacuum Packed Beef.</title>
        <authorList>
            <person name="Yu Z."/>
            <person name="Gunn L."/>
            <person name="Brennan E."/>
            <person name="Reid R."/>
            <person name="Wall P.G."/>
            <person name="Gaora O.P."/>
            <person name="Hurley D."/>
            <person name="Bolton D."/>
            <person name="Fanning S."/>
        </authorList>
    </citation>
    <scope>NUCLEOTIDE SEQUENCE [LARGE SCALE GENOMIC DNA]</scope>
    <source>
        <strain evidence="11">DSM 8809</strain>
    </source>
</reference>
<dbReference type="SMART" id="SM00922">
    <property type="entry name" value="MR_MLE"/>
    <property type="match status" value="1"/>
</dbReference>
<feature type="binding site" evidence="7">
    <location>
        <position position="242"/>
    </location>
    <ligand>
        <name>Mg(2+)</name>
        <dbReference type="ChEBI" id="CHEBI:18420"/>
    </ligand>
</feature>
<feature type="binding site" evidence="6">
    <location>
        <position position="296"/>
    </location>
    <ligand>
        <name>substrate</name>
    </ligand>
</feature>
<feature type="binding site" evidence="7">
    <location>
        <position position="217"/>
    </location>
    <ligand>
        <name>Mg(2+)</name>
        <dbReference type="ChEBI" id="CHEBI:18420"/>
    </ligand>
</feature>
<dbReference type="EC" id="5.1.1.-" evidence="8"/>
<dbReference type="GO" id="GO:0006518">
    <property type="term" value="P:peptide metabolic process"/>
    <property type="evidence" value="ECO:0007669"/>
    <property type="project" value="UniProtKB-ARBA"/>
</dbReference>
<dbReference type="InterPro" id="IPR013341">
    <property type="entry name" value="Mandelate_racemase_N_dom"/>
</dbReference>
<feature type="domain" description="Mandelate racemase/muconate lactonizing enzyme C-terminal" evidence="9">
    <location>
        <begin position="140"/>
        <end position="238"/>
    </location>
</feature>
<dbReference type="Gene3D" id="3.30.390.10">
    <property type="entry name" value="Enolase-like, N-terminal domain"/>
    <property type="match status" value="1"/>
</dbReference>
<dbReference type="PANTHER" id="PTHR48073">
    <property type="entry name" value="O-SUCCINYLBENZOATE SYNTHASE-RELATED"/>
    <property type="match status" value="1"/>
</dbReference>
<evidence type="ECO:0000256" key="6">
    <source>
        <dbReference type="PIRSR" id="PIRSR634603-2"/>
    </source>
</evidence>
<feature type="binding site" evidence="6">
    <location>
        <position position="159"/>
    </location>
    <ligand>
        <name>substrate</name>
    </ligand>
</feature>
<dbReference type="SFLD" id="SFLDS00001">
    <property type="entry name" value="Enolase"/>
    <property type="match status" value="1"/>
</dbReference>
<feature type="binding site" evidence="6">
    <location>
        <position position="294"/>
    </location>
    <ligand>
        <name>substrate</name>
    </ligand>
</feature>
<dbReference type="InterPro" id="IPR013342">
    <property type="entry name" value="Mandelate_racemase_C"/>
</dbReference>
<organism evidence="10 11">
    <name type="scientific">Clostridium estertheticum subsp. estertheticum</name>
    <dbReference type="NCBI Taxonomy" id="1552"/>
    <lineage>
        <taxon>Bacteria</taxon>
        <taxon>Bacillati</taxon>
        <taxon>Bacillota</taxon>
        <taxon>Clostridia</taxon>
        <taxon>Eubacteriales</taxon>
        <taxon>Clostridiaceae</taxon>
        <taxon>Clostridium</taxon>
    </lineage>
</organism>
<feature type="binding site" evidence="6">
    <location>
        <position position="321"/>
    </location>
    <ligand>
        <name>substrate</name>
    </ligand>
</feature>
<feature type="binding site" evidence="6">
    <location>
        <position position="24"/>
    </location>
    <ligand>
        <name>substrate</name>
    </ligand>
</feature>
<dbReference type="InterPro" id="IPR036849">
    <property type="entry name" value="Enolase-like_C_sf"/>
</dbReference>
<dbReference type="Pfam" id="PF02746">
    <property type="entry name" value="MR_MLE_N"/>
    <property type="match status" value="1"/>
</dbReference>
<dbReference type="FunFam" id="3.30.390.10:FF:000009">
    <property type="entry name" value="Hydrophobic dipeptide epimerase"/>
    <property type="match status" value="1"/>
</dbReference>
<feature type="binding site" evidence="6">
    <location>
        <position position="134"/>
    </location>
    <ligand>
        <name>substrate</name>
    </ligand>
</feature>
<evidence type="ECO:0000259" key="9">
    <source>
        <dbReference type="SMART" id="SM00922"/>
    </source>
</evidence>
<dbReference type="OrthoDB" id="9775391at2"/>
<dbReference type="SFLD" id="SFLDG00180">
    <property type="entry name" value="muconate_cycloisomerase"/>
    <property type="match status" value="1"/>
</dbReference>
<evidence type="ECO:0000256" key="3">
    <source>
        <dbReference type="ARBA" id="ARBA00022842"/>
    </source>
</evidence>
<feature type="binding site" evidence="7">
    <location>
        <position position="189"/>
    </location>
    <ligand>
        <name>Mg(2+)</name>
        <dbReference type="ChEBI" id="CHEBI:18420"/>
    </ligand>
</feature>
<evidence type="ECO:0000313" key="11">
    <source>
        <dbReference type="Proteomes" id="UP000182569"/>
    </source>
</evidence>
<sequence length="362" mass="39549">MKIQDIKMGRISTPLKHGYKVGKRILTFSDEIVIKMITDTGEVGYGSAAPTPLITGETDNSIIGAINYIKPEIIGLDIENIEEIMKVLHNSIHGNNSAKAAIDIAIYDLLCKKYGIPLYKFLGGYKTSLTTDLTIVNDTVEQMVGKSLKAVMDGYTCLKVKVGNHVDFDIEKVKSVRKAVRRGIKIRVDANQGWRPKEAVSIIRKFEDLGLDIEFVEQPVNAWDIDGLKYVTDNVSTKILADEAVFGPSDAFKIIEKRAADLISIKLMKCGGINNAIKIYNMAENMGIRCMMGCMLENRIGITAAASFAASKSNLVKADLDTMLYFDKCAIVGGAAVEGNTITINDSPGLGISDIIGWNEIS</sequence>
<gene>
    <name evidence="10" type="ORF">A7L45_19855</name>
</gene>
<dbReference type="SUPFAM" id="SSF51604">
    <property type="entry name" value="Enolase C-terminal domain-like"/>
    <property type="match status" value="1"/>
</dbReference>
<keyword evidence="3 7" id="KW-0460">Magnesium</keyword>
<dbReference type="PANTHER" id="PTHR48073:SF2">
    <property type="entry name" value="O-SUCCINYLBENZOATE SYNTHASE"/>
    <property type="match status" value="1"/>
</dbReference>
<feature type="active site" description="Proton acceptor; specific for (S)-substrate epimerization" evidence="5">
    <location>
        <position position="266"/>
    </location>
</feature>
<dbReference type="InterPro" id="IPR029065">
    <property type="entry name" value="Enolase_C-like"/>
</dbReference>
<proteinExistence type="inferred from homology"/>
<evidence type="ECO:0000256" key="5">
    <source>
        <dbReference type="PIRSR" id="PIRSR634603-1"/>
    </source>
</evidence>
<dbReference type="InterPro" id="IPR034603">
    <property type="entry name" value="Dipeptide_epimerase"/>
</dbReference>
<evidence type="ECO:0000313" key="10">
    <source>
        <dbReference type="EMBL" id="APC42150.1"/>
    </source>
</evidence>
<keyword evidence="4 8" id="KW-0413">Isomerase</keyword>
<dbReference type="Pfam" id="PF13378">
    <property type="entry name" value="MR_MLE_C"/>
    <property type="match status" value="1"/>
</dbReference>
<dbReference type="EMBL" id="CP015756">
    <property type="protein sequence ID" value="APC42150.1"/>
    <property type="molecule type" value="Genomic_DNA"/>
</dbReference>
<evidence type="ECO:0000256" key="7">
    <source>
        <dbReference type="PIRSR" id="PIRSR634603-3"/>
    </source>
</evidence>
<dbReference type="CDD" id="cd03319">
    <property type="entry name" value="L-Ala-DL-Glu_epimerase"/>
    <property type="match status" value="1"/>
</dbReference>